<name>A9WK86_CHLAA</name>
<reference evidence="5" key="1">
    <citation type="journal article" date="2011" name="BMC Genomics">
        <title>Complete genome sequence of the filamentous anoxygenic phototrophic bacterium Chloroflexus aurantiacus.</title>
        <authorList>
            <person name="Tang K.H."/>
            <person name="Barry K."/>
            <person name="Chertkov O."/>
            <person name="Dalin E."/>
            <person name="Han C.S."/>
            <person name="Hauser L.J."/>
            <person name="Honchak B.M."/>
            <person name="Karbach L.E."/>
            <person name="Land M.L."/>
            <person name="Lapidus A."/>
            <person name="Larimer F.W."/>
            <person name="Mikhailova N."/>
            <person name="Pitluck S."/>
            <person name="Pierson B.K."/>
            <person name="Blankenship R.E."/>
        </authorList>
    </citation>
    <scope>NUCLEOTIDE SEQUENCE [LARGE SCALE GENOMIC DNA]</scope>
    <source>
        <strain evidence="5">ATCC 29366 / DSM 635 / J-10-fl</strain>
    </source>
</reference>
<organism evidence="4 5">
    <name type="scientific">Chloroflexus aurantiacus (strain ATCC 29366 / DSM 635 / J-10-fl)</name>
    <dbReference type="NCBI Taxonomy" id="324602"/>
    <lineage>
        <taxon>Bacteria</taxon>
        <taxon>Bacillati</taxon>
        <taxon>Chloroflexota</taxon>
        <taxon>Chloroflexia</taxon>
        <taxon>Chloroflexales</taxon>
        <taxon>Chloroflexineae</taxon>
        <taxon>Chloroflexaceae</taxon>
        <taxon>Chloroflexus</taxon>
    </lineage>
</organism>
<proteinExistence type="inferred from homology"/>
<dbReference type="SUPFAM" id="SSF55326">
    <property type="entry name" value="PurM N-terminal domain-like"/>
    <property type="match status" value="1"/>
</dbReference>
<dbReference type="Gene3D" id="3.90.650.10">
    <property type="entry name" value="PurM-like C-terminal domain"/>
    <property type="match status" value="1"/>
</dbReference>
<feature type="domain" description="PurM-like N-terminal" evidence="2">
    <location>
        <begin position="56"/>
        <end position="167"/>
    </location>
</feature>
<evidence type="ECO:0000313" key="5">
    <source>
        <dbReference type="Proteomes" id="UP000002008"/>
    </source>
</evidence>
<evidence type="ECO:0000259" key="3">
    <source>
        <dbReference type="Pfam" id="PF02769"/>
    </source>
</evidence>
<protein>
    <submittedName>
        <fullName evidence="4">Hydrogenase expression/formation protein HypE</fullName>
    </submittedName>
</protein>
<evidence type="ECO:0000313" key="4">
    <source>
        <dbReference type="EMBL" id="ABY35964.1"/>
    </source>
</evidence>
<evidence type="ECO:0000256" key="1">
    <source>
        <dbReference type="ARBA" id="ARBA00006243"/>
    </source>
</evidence>
<dbReference type="PATRIC" id="fig|324602.8.peg.3111"/>
<gene>
    <name evidence="4" type="ordered locus">Caur_2761</name>
</gene>
<dbReference type="NCBIfam" id="TIGR02124">
    <property type="entry name" value="hypE"/>
    <property type="match status" value="1"/>
</dbReference>
<dbReference type="EnsemblBacteria" id="ABY35964">
    <property type="protein sequence ID" value="ABY35964"/>
    <property type="gene ID" value="Caur_2761"/>
</dbReference>
<dbReference type="Pfam" id="PF00586">
    <property type="entry name" value="AIRS"/>
    <property type="match status" value="1"/>
</dbReference>
<dbReference type="PANTHER" id="PTHR30303">
    <property type="entry name" value="HYDROGENASE ISOENZYMES FORMATION PROTEIN HYPE"/>
    <property type="match status" value="1"/>
</dbReference>
<dbReference type="InParanoid" id="A9WK86"/>
<keyword evidence="5" id="KW-1185">Reference proteome</keyword>
<dbReference type="AlphaFoldDB" id="A9WK86"/>
<accession>A9WK86</accession>
<dbReference type="eggNOG" id="COG0309">
    <property type="taxonomic scope" value="Bacteria"/>
</dbReference>
<dbReference type="FunCoup" id="A9WK86">
    <property type="interactions" value="465"/>
</dbReference>
<sequence>MPMHEPLDFSGWTCPAPLRDYPTVVMGHGAGGKLSAELINHLFLPAFGQPARPLADAAITEIGNSRLAISTDSFVVRPLFFPGGNIGELAVNGTINDIAMMGAQPLALTASFILEEGMPLSQLGVIAESMGRAARQAGVTLIAGDTKVVDRGHGDGVYITTTGFGLIPAGVTIGPEQARPGDAIIVSGAIGVHGVAILSVREGIEFGAPVVSDTAALHDLVRTMIASGARIHTLRDPTRGGVAAALNEIAQTAGIGVEIVERDIPIPPAVQAACELLGMDPLHIANEGKLITFVERSDAEHLLSVMRSHPLGREAALIGYATADHPGVVVARTGIGGTRVVDTLIGEQLPRIC</sequence>
<dbReference type="InterPro" id="IPR010918">
    <property type="entry name" value="PurM-like_C_dom"/>
</dbReference>
<dbReference type="SUPFAM" id="SSF56042">
    <property type="entry name" value="PurM C-terminal domain-like"/>
    <property type="match status" value="1"/>
</dbReference>
<dbReference type="InterPro" id="IPR011854">
    <property type="entry name" value="HypE"/>
</dbReference>
<dbReference type="CDD" id="cd02197">
    <property type="entry name" value="HypE"/>
    <property type="match status" value="1"/>
</dbReference>
<dbReference type="PANTHER" id="PTHR30303:SF0">
    <property type="entry name" value="CARBAMOYL DEHYDRATASE HYPE"/>
    <property type="match status" value="1"/>
</dbReference>
<comment type="similarity">
    <text evidence="1">Belongs to the HypE family.</text>
</comment>
<dbReference type="Pfam" id="PF02769">
    <property type="entry name" value="AIRS_C"/>
    <property type="match status" value="1"/>
</dbReference>
<dbReference type="Proteomes" id="UP000002008">
    <property type="component" value="Chromosome"/>
</dbReference>
<dbReference type="PIRSF" id="PIRSF005644">
    <property type="entry name" value="Hdrgns_mtr_HypE"/>
    <property type="match status" value="1"/>
</dbReference>
<dbReference type="KEGG" id="cau:Caur_2761"/>
<evidence type="ECO:0000259" key="2">
    <source>
        <dbReference type="Pfam" id="PF00586"/>
    </source>
</evidence>
<dbReference type="Gene3D" id="3.30.1330.10">
    <property type="entry name" value="PurM-like, N-terminal domain"/>
    <property type="match status" value="1"/>
</dbReference>
<dbReference type="EMBL" id="CP000909">
    <property type="protein sequence ID" value="ABY35964.1"/>
    <property type="molecule type" value="Genomic_DNA"/>
</dbReference>
<dbReference type="HOGENOM" id="CLU_049733_0_0_0"/>
<dbReference type="InterPro" id="IPR036676">
    <property type="entry name" value="PurM-like_C_sf"/>
</dbReference>
<dbReference type="InterPro" id="IPR036921">
    <property type="entry name" value="PurM-like_N_sf"/>
</dbReference>
<feature type="domain" description="PurM-like C-terminal" evidence="3">
    <location>
        <begin position="179"/>
        <end position="329"/>
    </location>
</feature>
<dbReference type="InterPro" id="IPR016188">
    <property type="entry name" value="PurM-like_N"/>
</dbReference>
<dbReference type="STRING" id="324602.Caur_2761"/>
<dbReference type="GO" id="GO:0051604">
    <property type="term" value="P:protein maturation"/>
    <property type="evidence" value="ECO:0000318"/>
    <property type="project" value="GO_Central"/>
</dbReference>